<dbReference type="HOGENOM" id="CLU_002341_6_1_1"/>
<dbReference type="eggNOG" id="ENOG502SHWY">
    <property type="taxonomic scope" value="Eukaryota"/>
</dbReference>
<dbReference type="InterPro" id="IPR027417">
    <property type="entry name" value="P-loop_NTPase"/>
</dbReference>
<organism evidence="3 4">
    <name type="scientific">Pestalotiopsis fici (strain W106-1 / CGMCC3.15140)</name>
    <dbReference type="NCBI Taxonomy" id="1229662"/>
    <lineage>
        <taxon>Eukaryota</taxon>
        <taxon>Fungi</taxon>
        <taxon>Dikarya</taxon>
        <taxon>Ascomycota</taxon>
        <taxon>Pezizomycotina</taxon>
        <taxon>Sordariomycetes</taxon>
        <taxon>Xylariomycetidae</taxon>
        <taxon>Amphisphaeriales</taxon>
        <taxon>Sporocadaceae</taxon>
        <taxon>Pestalotiopsis</taxon>
    </lineage>
</organism>
<proteinExistence type="predicted"/>
<evidence type="ECO:0000313" key="4">
    <source>
        <dbReference type="Proteomes" id="UP000030651"/>
    </source>
</evidence>
<keyword evidence="1" id="KW-0677">Repeat</keyword>
<dbReference type="PANTHER" id="PTHR10039:SF5">
    <property type="entry name" value="NACHT DOMAIN-CONTAINING PROTEIN"/>
    <property type="match status" value="1"/>
</dbReference>
<accession>W3XGC4</accession>
<dbReference type="PROSITE" id="PS50837">
    <property type="entry name" value="NACHT"/>
    <property type="match status" value="1"/>
</dbReference>
<evidence type="ECO:0000259" key="2">
    <source>
        <dbReference type="PROSITE" id="PS50837"/>
    </source>
</evidence>
<dbReference type="SUPFAM" id="SSF52540">
    <property type="entry name" value="P-loop containing nucleoside triphosphate hydrolases"/>
    <property type="match status" value="1"/>
</dbReference>
<protein>
    <recommendedName>
        <fullName evidence="2">NACHT domain-containing protein</fullName>
    </recommendedName>
</protein>
<dbReference type="OMA" id="EDARYIC"/>
<dbReference type="STRING" id="1229662.W3XGC4"/>
<name>W3XGC4_PESFW</name>
<sequence>MEPLSAFSLACNILQIVEYGANVLSRAAQYRAASNGALNEHNTLYDVLQSLKGLNAELGLSLPPSGSVQKATVPELRLATANKECMRIADELIALLEHLKVKKSSTVEGIRMGIKSIWYEGKVKTLKHDLAEAKDNLSFALMLFMQHGDTSKQAELLRSHDESERRIIDAFKSTSDSLSSEIQALTAQLNSTSLLSADDALRDLQGSHQDVLAELSQKLDAILSHQETSDLLKRFSILSDSTEVAQQRINESLTFPQIDERRNKIQRAHRSTYQWVLDPAQSQRHFDDLLSWTRSQDGNRQLYWVYGKPGSGKSTLMRYLLEELDQDLHFHPWSENETVLKVDYFFWAPGTPLQKSFIGLLRSLLAQMFSHLPQIIAKFVPPVLWNKARVASTMDIHWTSSELIQTITAVVRSEMWYTFFLIDGLDEFEGTDQERDEFLDLIGSISSLSHVKLCVSSRPGNVFQDAFDRFPKIRLEDHTQEDIHCYIHQELSSQRRFEQLRQHNPSLAKTLIRTILEEAAGVFLWVRLVVYGLVKALRDGDNMHQLLRRVEAIPKDLDAYFTHLMGSIEPLYRREASIFLQLALYEEHEFTALHPLRLIDMVCIQDEVESVSEGQATSDELDFSNVQNMEFHLDSTLRRINSRCRGLLECRYLEGSTSWYHDIDFDGDETSVSQIFDWQMDFLHRSFWDFLSLPSSQSKLHEYSGRPFDARVLLCDSRMLQIEELNRSKACDYLIIGLASFVISTIAVANLRTTEYCKTVAGRLQLVLDRVVQTNIDESFYKGPWYLCQSLCVYHYHASSFLTIAIDFNLSAYVFANLTTEAIHAKRGRPILDYILRGAFFHADEPSIGNHLPDLALVQQALELGADPNEISDSGSIWVSFLVFLDNVSTTRDGIGSNLGPVKQEGLLRAVMVLLHGGACPVLPAAMLYRRGSIDWPKWQWEDYITTSRGDFEVMPHHLVSTADYLNLLRPQYSLAAKTLEDCIALASLKLAEKMAGSKAGHVMAAD</sequence>
<evidence type="ECO:0000256" key="1">
    <source>
        <dbReference type="ARBA" id="ARBA00022737"/>
    </source>
</evidence>
<dbReference type="EMBL" id="KI912110">
    <property type="protein sequence ID" value="ETS85085.1"/>
    <property type="molecule type" value="Genomic_DNA"/>
</dbReference>
<dbReference type="InterPro" id="IPR056884">
    <property type="entry name" value="NPHP3-like_N"/>
</dbReference>
<dbReference type="InterPro" id="IPR056693">
    <property type="entry name" value="DUF7791"/>
</dbReference>
<dbReference type="Pfam" id="PF24883">
    <property type="entry name" value="NPHP3_N"/>
    <property type="match status" value="1"/>
</dbReference>
<keyword evidence="4" id="KW-1185">Reference proteome</keyword>
<dbReference type="Pfam" id="PF25053">
    <property type="entry name" value="DUF7791"/>
    <property type="match status" value="1"/>
</dbReference>
<dbReference type="InParanoid" id="W3XGC4"/>
<dbReference type="OrthoDB" id="443402at2759"/>
<dbReference type="KEGG" id="pfy:PFICI_03110"/>
<dbReference type="RefSeq" id="XP_007829882.1">
    <property type="nucleotide sequence ID" value="XM_007831691.1"/>
</dbReference>
<dbReference type="InterPro" id="IPR007111">
    <property type="entry name" value="NACHT_NTPase"/>
</dbReference>
<feature type="domain" description="NACHT" evidence="2">
    <location>
        <begin position="301"/>
        <end position="460"/>
    </location>
</feature>
<gene>
    <name evidence="3" type="ORF">PFICI_03110</name>
</gene>
<dbReference type="AlphaFoldDB" id="W3XGC4"/>
<dbReference type="GeneID" id="19268123"/>
<evidence type="ECO:0000313" key="3">
    <source>
        <dbReference type="EMBL" id="ETS85085.1"/>
    </source>
</evidence>
<reference evidence="4" key="1">
    <citation type="journal article" date="2015" name="BMC Genomics">
        <title>Genomic and transcriptomic analysis of the endophytic fungus Pestalotiopsis fici reveals its lifestyle and high potential for synthesis of natural products.</title>
        <authorList>
            <person name="Wang X."/>
            <person name="Zhang X."/>
            <person name="Liu L."/>
            <person name="Xiang M."/>
            <person name="Wang W."/>
            <person name="Sun X."/>
            <person name="Che Y."/>
            <person name="Guo L."/>
            <person name="Liu G."/>
            <person name="Guo L."/>
            <person name="Wang C."/>
            <person name="Yin W.B."/>
            <person name="Stadler M."/>
            <person name="Zhang X."/>
            <person name="Liu X."/>
        </authorList>
    </citation>
    <scope>NUCLEOTIDE SEQUENCE [LARGE SCALE GENOMIC DNA]</scope>
    <source>
        <strain evidence="4">W106-1 / CGMCC3.15140</strain>
    </source>
</reference>
<dbReference type="Gene3D" id="3.40.50.300">
    <property type="entry name" value="P-loop containing nucleotide triphosphate hydrolases"/>
    <property type="match status" value="1"/>
</dbReference>
<dbReference type="Proteomes" id="UP000030651">
    <property type="component" value="Unassembled WGS sequence"/>
</dbReference>
<dbReference type="PANTHER" id="PTHR10039">
    <property type="entry name" value="AMELOGENIN"/>
    <property type="match status" value="1"/>
</dbReference>